<evidence type="ECO:0000313" key="2">
    <source>
        <dbReference type="EMBL" id="GAA3863284.1"/>
    </source>
</evidence>
<comment type="caution">
    <text evidence="2">The sequence shown here is derived from an EMBL/GenBank/DDBJ whole genome shotgun (WGS) entry which is preliminary data.</text>
</comment>
<dbReference type="EMBL" id="BAABCN010000002">
    <property type="protein sequence ID" value="GAA3863284.1"/>
    <property type="molecule type" value="Genomic_DNA"/>
</dbReference>
<accession>A0ABP7K2M1</accession>
<name>A0ABP7K2M1_9MICO</name>
<sequence>MTELIELTVPRKRNVKDLTVTIAALESGDQVSATFFTERFGAFNLDGEARLSPAIGTFTVAGRAIEQSLKPDKSLQTLLIVRHSSVGDEEQREGEESREGENEDEPALQIGDLGAVAELGHGDLVRATLHDPAYGNFTVTGVAVFSRVGTMYLVGEWILGINQSPAPRLRQIEIVSPAGSHPHPVPATITTLADEAE</sequence>
<dbReference type="Proteomes" id="UP001501803">
    <property type="component" value="Unassembled WGS sequence"/>
</dbReference>
<reference evidence="3" key="1">
    <citation type="journal article" date="2019" name="Int. J. Syst. Evol. Microbiol.">
        <title>The Global Catalogue of Microorganisms (GCM) 10K type strain sequencing project: providing services to taxonomists for standard genome sequencing and annotation.</title>
        <authorList>
            <consortium name="The Broad Institute Genomics Platform"/>
            <consortium name="The Broad Institute Genome Sequencing Center for Infectious Disease"/>
            <person name="Wu L."/>
            <person name="Ma J."/>
        </authorList>
    </citation>
    <scope>NUCLEOTIDE SEQUENCE [LARGE SCALE GENOMIC DNA]</scope>
    <source>
        <strain evidence="3">JCM 17021</strain>
    </source>
</reference>
<gene>
    <name evidence="2" type="ORF">GCM10022381_04140</name>
</gene>
<evidence type="ECO:0000313" key="3">
    <source>
        <dbReference type="Proteomes" id="UP001501803"/>
    </source>
</evidence>
<protein>
    <submittedName>
        <fullName evidence="2">Uncharacterized protein</fullName>
    </submittedName>
</protein>
<evidence type="ECO:0000256" key="1">
    <source>
        <dbReference type="SAM" id="MobiDB-lite"/>
    </source>
</evidence>
<feature type="region of interest" description="Disordered" evidence="1">
    <location>
        <begin position="86"/>
        <end position="107"/>
    </location>
</feature>
<dbReference type="RefSeq" id="WP_345061787.1">
    <property type="nucleotide sequence ID" value="NZ_BAABCN010000002.1"/>
</dbReference>
<keyword evidence="3" id="KW-1185">Reference proteome</keyword>
<organism evidence="2 3">
    <name type="scientific">Leifsonia kafniensis</name>
    <dbReference type="NCBI Taxonomy" id="475957"/>
    <lineage>
        <taxon>Bacteria</taxon>
        <taxon>Bacillati</taxon>
        <taxon>Actinomycetota</taxon>
        <taxon>Actinomycetes</taxon>
        <taxon>Micrococcales</taxon>
        <taxon>Microbacteriaceae</taxon>
        <taxon>Leifsonia</taxon>
    </lineage>
</organism>
<proteinExistence type="predicted"/>